<organism evidence="2 3">
    <name type="scientific">Glossina brevipalpis</name>
    <dbReference type="NCBI Taxonomy" id="37001"/>
    <lineage>
        <taxon>Eukaryota</taxon>
        <taxon>Metazoa</taxon>
        <taxon>Ecdysozoa</taxon>
        <taxon>Arthropoda</taxon>
        <taxon>Hexapoda</taxon>
        <taxon>Insecta</taxon>
        <taxon>Pterygota</taxon>
        <taxon>Neoptera</taxon>
        <taxon>Endopterygota</taxon>
        <taxon>Diptera</taxon>
        <taxon>Brachycera</taxon>
        <taxon>Muscomorpha</taxon>
        <taxon>Hippoboscoidea</taxon>
        <taxon>Glossinidae</taxon>
        <taxon>Glossina</taxon>
    </lineage>
</organism>
<accession>A0A1A9X4T0</accession>
<dbReference type="EnsemblMetazoa" id="GBRI044286-RA">
    <property type="protein sequence ID" value="GBRI044286-PA"/>
    <property type="gene ID" value="GBRI044286"/>
</dbReference>
<dbReference type="STRING" id="37001.A0A1A9X4T0"/>
<evidence type="ECO:0000313" key="3">
    <source>
        <dbReference type="Proteomes" id="UP000091820"/>
    </source>
</evidence>
<dbReference type="VEuPathDB" id="VectorBase:GBRI044286"/>
<dbReference type="Proteomes" id="UP000091820">
    <property type="component" value="Unassembled WGS sequence"/>
</dbReference>
<keyword evidence="1" id="KW-1133">Transmembrane helix</keyword>
<protein>
    <submittedName>
        <fullName evidence="2">Uncharacterized protein</fullName>
    </submittedName>
</protein>
<name>A0A1A9X4T0_9MUSC</name>
<reference evidence="3" key="1">
    <citation type="submission" date="2014-03" db="EMBL/GenBank/DDBJ databases">
        <authorList>
            <person name="Aksoy S."/>
            <person name="Warren W."/>
            <person name="Wilson R.K."/>
        </authorList>
    </citation>
    <scope>NUCLEOTIDE SEQUENCE [LARGE SCALE GENOMIC DNA]</scope>
    <source>
        <strain evidence="3">IAEA</strain>
    </source>
</reference>
<evidence type="ECO:0000313" key="2">
    <source>
        <dbReference type="EnsemblMetazoa" id="GBRI044286-PA"/>
    </source>
</evidence>
<dbReference type="AlphaFoldDB" id="A0A1A9X4T0"/>
<keyword evidence="3" id="KW-1185">Reference proteome</keyword>
<keyword evidence="1" id="KW-0812">Transmembrane</keyword>
<sequence>MLRYRLIYHQRFGAILNALFTFQLQRFECEREGFIRMEKSDSTNVKYLRYRDADGFWNILCAVAFVVGILLCVVIVDSNLFDICVLCCCIDRSRTAKRYMTCDTNHHHPNGDWRNGTQTSDYSSSCNVTLSAAAI</sequence>
<evidence type="ECO:0000256" key="1">
    <source>
        <dbReference type="SAM" id="Phobius"/>
    </source>
</evidence>
<proteinExistence type="predicted"/>
<keyword evidence="1" id="KW-0472">Membrane</keyword>
<reference evidence="2" key="2">
    <citation type="submission" date="2020-05" db="UniProtKB">
        <authorList>
            <consortium name="EnsemblMetazoa"/>
        </authorList>
    </citation>
    <scope>IDENTIFICATION</scope>
    <source>
        <strain evidence="2">IAEA</strain>
    </source>
</reference>
<feature type="transmembrane region" description="Helical" evidence="1">
    <location>
        <begin position="56"/>
        <end position="76"/>
    </location>
</feature>